<accession>A0A7J8ZQG6</accession>
<reference evidence="1 2" key="1">
    <citation type="journal article" date="2019" name="Genome Biol. Evol.">
        <title>Insights into the evolution of the New World diploid cottons (Gossypium, subgenus Houzingenia) based on genome sequencing.</title>
        <authorList>
            <person name="Grover C.E."/>
            <person name="Arick M.A. 2nd"/>
            <person name="Thrash A."/>
            <person name="Conover J.L."/>
            <person name="Sanders W.S."/>
            <person name="Peterson D.G."/>
            <person name="Frelichowski J.E."/>
            <person name="Scheffler J.A."/>
            <person name="Scheffler B.E."/>
            <person name="Wendel J.F."/>
        </authorList>
    </citation>
    <scope>NUCLEOTIDE SEQUENCE [LARGE SCALE GENOMIC DNA]</scope>
    <source>
        <strain evidence="1">4</strain>
        <tissue evidence="1">Leaf</tissue>
    </source>
</reference>
<dbReference type="Proteomes" id="UP000593574">
    <property type="component" value="Unassembled WGS sequence"/>
</dbReference>
<protein>
    <submittedName>
        <fullName evidence="1">Uncharacterized protein</fullName>
    </submittedName>
</protein>
<dbReference type="EMBL" id="JABEZV010000006">
    <property type="protein sequence ID" value="MBA0714011.1"/>
    <property type="molecule type" value="Genomic_DNA"/>
</dbReference>
<evidence type="ECO:0000313" key="1">
    <source>
        <dbReference type="EMBL" id="MBA0714011.1"/>
    </source>
</evidence>
<comment type="caution">
    <text evidence="1">The sequence shown here is derived from an EMBL/GenBank/DDBJ whole genome shotgun (WGS) entry which is preliminary data.</text>
</comment>
<organism evidence="1 2">
    <name type="scientific">Gossypium laxum</name>
    <dbReference type="NCBI Taxonomy" id="34288"/>
    <lineage>
        <taxon>Eukaryota</taxon>
        <taxon>Viridiplantae</taxon>
        <taxon>Streptophyta</taxon>
        <taxon>Embryophyta</taxon>
        <taxon>Tracheophyta</taxon>
        <taxon>Spermatophyta</taxon>
        <taxon>Magnoliopsida</taxon>
        <taxon>eudicotyledons</taxon>
        <taxon>Gunneridae</taxon>
        <taxon>Pentapetalae</taxon>
        <taxon>rosids</taxon>
        <taxon>malvids</taxon>
        <taxon>Malvales</taxon>
        <taxon>Malvaceae</taxon>
        <taxon>Malvoideae</taxon>
        <taxon>Gossypium</taxon>
    </lineage>
</organism>
<dbReference type="AlphaFoldDB" id="A0A7J8ZQG6"/>
<evidence type="ECO:0000313" key="2">
    <source>
        <dbReference type="Proteomes" id="UP000593574"/>
    </source>
</evidence>
<sequence length="42" mass="4974">MSDPEFQYHVFSQDMLACLTSHLGQSKIYYQRQILLDTKSFC</sequence>
<name>A0A7J8ZQG6_9ROSI</name>
<gene>
    <name evidence="1" type="ORF">Golax_013007</name>
</gene>
<proteinExistence type="predicted"/>
<keyword evidence="2" id="KW-1185">Reference proteome</keyword>